<keyword evidence="1" id="KW-1133">Transmembrane helix</keyword>
<name>A0A0D0G077_9BACI</name>
<gene>
    <name evidence="2" type="ORF">B4167_2022</name>
</gene>
<organism evidence="2 3">
    <name type="scientific">Caldibacillus thermoamylovorans</name>
    <dbReference type="NCBI Taxonomy" id="35841"/>
    <lineage>
        <taxon>Bacteria</taxon>
        <taxon>Bacillati</taxon>
        <taxon>Bacillota</taxon>
        <taxon>Bacilli</taxon>
        <taxon>Bacillales</taxon>
        <taxon>Bacillaceae</taxon>
        <taxon>Caldibacillus</taxon>
    </lineage>
</organism>
<proteinExistence type="predicted"/>
<dbReference type="Proteomes" id="UP000032076">
    <property type="component" value="Unassembled WGS sequence"/>
</dbReference>
<feature type="transmembrane region" description="Helical" evidence="1">
    <location>
        <begin position="43"/>
        <end position="67"/>
    </location>
</feature>
<feature type="transmembrane region" description="Helical" evidence="1">
    <location>
        <begin position="196"/>
        <end position="213"/>
    </location>
</feature>
<accession>A0A0D0G077</accession>
<dbReference type="InterPro" id="IPR021315">
    <property type="entry name" value="Gap/Sap"/>
</dbReference>
<reference evidence="2 3" key="1">
    <citation type="submission" date="2015-01" db="EMBL/GenBank/DDBJ databases">
        <title>Draft Genome Sequences of Four Bacillus thermoamylovorans Strains, Isolated From Food Products.</title>
        <authorList>
            <person name="Krawcyk A.O."/>
            <person name="Berendsen E.M."/>
            <person name="Eijlander R.T."/>
            <person name="de Jong A."/>
            <person name="Wells-Bennik M."/>
            <person name="Kuipers O.P."/>
        </authorList>
    </citation>
    <scope>NUCLEOTIDE SEQUENCE [LARGE SCALE GENOMIC DNA]</scope>
    <source>
        <strain evidence="2 3">B4167</strain>
    </source>
</reference>
<keyword evidence="1" id="KW-0472">Membrane</keyword>
<keyword evidence="1" id="KW-0812">Transmembrane</keyword>
<feature type="transmembrane region" description="Helical" evidence="1">
    <location>
        <begin position="156"/>
        <end position="176"/>
    </location>
</feature>
<protein>
    <recommendedName>
        <fullName evidence="4">Sap, sulfolipid-1-addressing protein</fullName>
    </recommendedName>
</protein>
<feature type="transmembrane region" description="Helical" evidence="1">
    <location>
        <begin position="6"/>
        <end position="31"/>
    </location>
</feature>
<dbReference type="Pfam" id="PF11139">
    <property type="entry name" value="SfLAP"/>
    <property type="match status" value="1"/>
</dbReference>
<sequence>MSFEFLIPIGILALVDTLSPTTLSVTVYMLLMEEERLIRRLFAYLLTVGIFYFTVGIFLMMGVGSIFQKFPSFDESVILSQFMFYLGLGLFIGSFFVPAKSTPKTYKPKSKSMLAMVMLGLMTGLIEVGTALPYFAAIGIMTTVKLNPFQWIPILAGYNFIMVLPPLILIGIHLLFKQWLREPLMKIKLRLEKNQGATLSWIMAIVGLIILINS</sequence>
<evidence type="ECO:0000256" key="1">
    <source>
        <dbReference type="SAM" id="Phobius"/>
    </source>
</evidence>
<dbReference type="EMBL" id="JXLU01000032">
    <property type="protein sequence ID" value="KIO73517.1"/>
    <property type="molecule type" value="Genomic_DNA"/>
</dbReference>
<evidence type="ECO:0000313" key="2">
    <source>
        <dbReference type="EMBL" id="KIO73517.1"/>
    </source>
</evidence>
<comment type="caution">
    <text evidence="2">The sequence shown here is derived from an EMBL/GenBank/DDBJ whole genome shotgun (WGS) entry which is preliminary data.</text>
</comment>
<evidence type="ECO:0008006" key="4">
    <source>
        <dbReference type="Google" id="ProtNLM"/>
    </source>
</evidence>
<evidence type="ECO:0000313" key="3">
    <source>
        <dbReference type="Proteomes" id="UP000032076"/>
    </source>
</evidence>
<dbReference type="AlphaFoldDB" id="A0A0D0G077"/>
<dbReference type="RefSeq" id="WP_018707326.1">
    <property type="nucleotide sequence ID" value="NZ_JAMAXM010000004.1"/>
</dbReference>
<feature type="transmembrane region" description="Helical" evidence="1">
    <location>
        <begin position="113"/>
        <end position="136"/>
    </location>
</feature>
<dbReference type="OrthoDB" id="2649540at2"/>
<feature type="transmembrane region" description="Helical" evidence="1">
    <location>
        <begin position="82"/>
        <end position="101"/>
    </location>
</feature>